<dbReference type="SUPFAM" id="SSF52833">
    <property type="entry name" value="Thioredoxin-like"/>
    <property type="match status" value="1"/>
</dbReference>
<dbReference type="RefSeq" id="WP_142491498.1">
    <property type="nucleotide sequence ID" value="NZ_FXTO01000001.1"/>
</dbReference>
<organism evidence="2 3">
    <name type="scientific">Thalassovita litoralis</name>
    <dbReference type="NCBI Taxonomy" id="1010611"/>
    <lineage>
        <taxon>Bacteria</taxon>
        <taxon>Pseudomonadati</taxon>
        <taxon>Pseudomonadota</taxon>
        <taxon>Alphaproteobacteria</taxon>
        <taxon>Rhodobacterales</taxon>
        <taxon>Roseobacteraceae</taxon>
        <taxon>Thalassovita</taxon>
    </lineage>
</organism>
<feature type="domain" description="GST N-terminal" evidence="1">
    <location>
        <begin position="1"/>
        <end position="82"/>
    </location>
</feature>
<dbReference type="AlphaFoldDB" id="A0A521AIN0"/>
<dbReference type="InterPro" id="IPR004045">
    <property type="entry name" value="Glutathione_S-Trfase_N"/>
</dbReference>
<evidence type="ECO:0000313" key="2">
    <source>
        <dbReference type="EMBL" id="SMO34611.1"/>
    </source>
</evidence>
<name>A0A521AIN0_9RHOB</name>
<dbReference type="EMBL" id="FXTO01000001">
    <property type="protein sequence ID" value="SMO34611.1"/>
    <property type="molecule type" value="Genomic_DNA"/>
</dbReference>
<evidence type="ECO:0000313" key="3">
    <source>
        <dbReference type="Proteomes" id="UP000316030"/>
    </source>
</evidence>
<keyword evidence="2" id="KW-0808">Transferase</keyword>
<dbReference type="InterPro" id="IPR036249">
    <property type="entry name" value="Thioredoxin-like_sf"/>
</dbReference>
<dbReference type="Gene3D" id="1.20.1050.10">
    <property type="match status" value="1"/>
</dbReference>
<evidence type="ECO:0000259" key="1">
    <source>
        <dbReference type="PROSITE" id="PS50404"/>
    </source>
</evidence>
<dbReference type="Pfam" id="PF13410">
    <property type="entry name" value="GST_C_2"/>
    <property type="match status" value="1"/>
</dbReference>
<keyword evidence="3" id="KW-1185">Reference proteome</keyword>
<dbReference type="SUPFAM" id="SSF47616">
    <property type="entry name" value="GST C-terminal domain-like"/>
    <property type="match status" value="1"/>
</dbReference>
<dbReference type="Gene3D" id="3.40.30.10">
    <property type="entry name" value="Glutaredoxin"/>
    <property type="match status" value="1"/>
</dbReference>
<dbReference type="OrthoDB" id="9795329at2"/>
<accession>A0A521AIN0</accession>
<dbReference type="Proteomes" id="UP000316030">
    <property type="component" value="Unassembled WGS sequence"/>
</dbReference>
<dbReference type="CDD" id="cd03049">
    <property type="entry name" value="GST_N_3"/>
    <property type="match status" value="1"/>
</dbReference>
<sequence length="200" mass="22256">MKLVYASASPFVRKVMALMYETGQVDQVELMPVMTTPVSTPPEVRAANPMGKIPALIRDDGPALYDSRVICRYLDDRGKGGLYPDDTLWEILTLEATADGIMDAAVLMVYERRVRPDHLVSEDWVEAQWGKVSGALDALETRWMDSLNGPLNMGQIAVACALGYLDFRHDARNWRAGRGALDDWYAVFSERESMKATAPA</sequence>
<dbReference type="CDD" id="cd03205">
    <property type="entry name" value="GST_C_6"/>
    <property type="match status" value="1"/>
</dbReference>
<dbReference type="InterPro" id="IPR036282">
    <property type="entry name" value="Glutathione-S-Trfase_C_sf"/>
</dbReference>
<dbReference type="PROSITE" id="PS50404">
    <property type="entry name" value="GST_NTER"/>
    <property type="match status" value="1"/>
</dbReference>
<protein>
    <submittedName>
        <fullName evidence="2">Glutathione S-transferase</fullName>
    </submittedName>
</protein>
<dbReference type="GO" id="GO:0016740">
    <property type="term" value="F:transferase activity"/>
    <property type="evidence" value="ECO:0007669"/>
    <property type="project" value="UniProtKB-KW"/>
</dbReference>
<proteinExistence type="predicted"/>
<reference evidence="2 3" key="1">
    <citation type="submission" date="2017-05" db="EMBL/GenBank/DDBJ databases">
        <authorList>
            <person name="Varghese N."/>
            <person name="Submissions S."/>
        </authorList>
    </citation>
    <scope>NUCLEOTIDE SEQUENCE [LARGE SCALE GENOMIC DNA]</scope>
    <source>
        <strain evidence="2 3">DSM 29506</strain>
    </source>
</reference>
<dbReference type="Pfam" id="PF13409">
    <property type="entry name" value="GST_N_2"/>
    <property type="match status" value="1"/>
</dbReference>
<gene>
    <name evidence="2" type="ORF">SAMN06265173_101181</name>
</gene>